<organism evidence="9 10">
    <name type="scientific">Ferruginibacter yonginensis</name>
    <dbReference type="NCBI Taxonomy" id="1310416"/>
    <lineage>
        <taxon>Bacteria</taxon>
        <taxon>Pseudomonadati</taxon>
        <taxon>Bacteroidota</taxon>
        <taxon>Chitinophagia</taxon>
        <taxon>Chitinophagales</taxon>
        <taxon>Chitinophagaceae</taxon>
        <taxon>Ferruginibacter</taxon>
    </lineage>
</organism>
<keyword evidence="10" id="KW-1185">Reference proteome</keyword>
<evidence type="ECO:0000313" key="9">
    <source>
        <dbReference type="EMBL" id="MFC4262354.1"/>
    </source>
</evidence>
<feature type="transmembrane region" description="Helical" evidence="7">
    <location>
        <begin position="251"/>
        <end position="273"/>
    </location>
</feature>
<evidence type="ECO:0000256" key="5">
    <source>
        <dbReference type="ARBA" id="ARBA00023136"/>
    </source>
</evidence>
<feature type="transmembrane region" description="Helical" evidence="7">
    <location>
        <begin position="110"/>
        <end position="128"/>
    </location>
</feature>
<feature type="transmembrane region" description="Helical" evidence="7">
    <location>
        <begin position="6"/>
        <end position="25"/>
    </location>
</feature>
<dbReference type="InterPro" id="IPR001750">
    <property type="entry name" value="ND/Mrp_TM"/>
</dbReference>
<evidence type="ECO:0000256" key="6">
    <source>
        <dbReference type="RuleBase" id="RU000320"/>
    </source>
</evidence>
<evidence type="ECO:0000256" key="1">
    <source>
        <dbReference type="ARBA" id="ARBA00004127"/>
    </source>
</evidence>
<feature type="transmembrane region" description="Helical" evidence="7">
    <location>
        <begin position="205"/>
        <end position="230"/>
    </location>
</feature>
<feature type="transmembrane region" description="Helical" evidence="7">
    <location>
        <begin position="285"/>
        <end position="304"/>
    </location>
</feature>
<feature type="transmembrane region" description="Helical" evidence="7">
    <location>
        <begin position="134"/>
        <end position="153"/>
    </location>
</feature>
<dbReference type="PANTHER" id="PTHR43507">
    <property type="entry name" value="NADH-UBIQUINONE OXIDOREDUCTASE CHAIN 4"/>
    <property type="match status" value="1"/>
</dbReference>
<reference evidence="10" key="1">
    <citation type="journal article" date="2019" name="Int. J. Syst. Evol. Microbiol.">
        <title>The Global Catalogue of Microorganisms (GCM) 10K type strain sequencing project: providing services to taxonomists for standard genome sequencing and annotation.</title>
        <authorList>
            <consortium name="The Broad Institute Genomics Platform"/>
            <consortium name="The Broad Institute Genome Sequencing Center for Infectious Disease"/>
            <person name="Wu L."/>
            <person name="Ma J."/>
        </authorList>
    </citation>
    <scope>NUCLEOTIDE SEQUENCE [LARGE SCALE GENOMIC DNA]</scope>
    <source>
        <strain evidence="10">CECT 8289</strain>
    </source>
</reference>
<name>A0ABV8QTJ0_9BACT</name>
<feature type="transmembrane region" description="Helical" evidence="7">
    <location>
        <begin position="311"/>
        <end position="330"/>
    </location>
</feature>
<feature type="transmembrane region" description="Helical" evidence="7">
    <location>
        <begin position="165"/>
        <end position="185"/>
    </location>
</feature>
<feature type="transmembrane region" description="Helical" evidence="7">
    <location>
        <begin position="414"/>
        <end position="434"/>
    </location>
</feature>
<keyword evidence="5 7" id="KW-0472">Membrane</keyword>
<dbReference type="NCBIfam" id="TIGR01972">
    <property type="entry name" value="NDH_I_M"/>
    <property type="match status" value="1"/>
</dbReference>
<keyword evidence="4 7" id="KW-1133">Transmembrane helix</keyword>
<evidence type="ECO:0000313" key="10">
    <source>
        <dbReference type="Proteomes" id="UP001595907"/>
    </source>
</evidence>
<dbReference type="InterPro" id="IPR003918">
    <property type="entry name" value="NADH_UbQ_OxRdtase"/>
</dbReference>
<sequence>MGTYITFPELLLWLPLLTAILCFFAKSESMAKSIALLGSLLVLGVSLSSLCYTGDAYRTYNAVNYLWLQNIGASFYITLEGAGKILTLLTAIAFPIIFIATNKNSYKNAAAFFGLMLLSECGLMGVFLAKDALLFYFFWELALIPVYFLCSKWGAEKRVQATFKFFVYTFAGSLLMLTGIIYVYLHTTPRFFEDGSQSMHSFAMQSFYTASLTAGAQNWLFWLFFVAFAIKMPIFPFHTWQPDTYDQSPTSVTMVLSGIMVKMGLFGVIKWLIPIVPLASEKYACVVIILSVIGIIYASCIAMVQDNLKKLVAYSSIAHIGLMCAAIFTMNEVGLQGIMIQMFSHGINIIGLWIVIDVIEKQTGTKSLSQLGGIAHKAPVLTILLVIIAFANIALPLTNAFVGEFMMFAGLYKYSVWLAAVAGLSIILAAVYTLNMVQKVFYGSTNTVTEQVVDINWGTKVGLSLIVVMIFIFGVFPQPMIDLTKIVVSGLAR</sequence>
<protein>
    <submittedName>
        <fullName evidence="9">NuoM family protein</fullName>
    </submittedName>
</protein>
<accession>A0ABV8QTJ0</accession>
<dbReference type="Proteomes" id="UP001595907">
    <property type="component" value="Unassembled WGS sequence"/>
</dbReference>
<dbReference type="InterPro" id="IPR010227">
    <property type="entry name" value="NADH_Q_OxRdtase_chainM/4"/>
</dbReference>
<feature type="transmembrane region" description="Helical" evidence="7">
    <location>
        <begin position="455"/>
        <end position="476"/>
    </location>
</feature>
<dbReference type="Pfam" id="PF00361">
    <property type="entry name" value="Proton_antipo_M"/>
    <property type="match status" value="1"/>
</dbReference>
<feature type="transmembrane region" description="Helical" evidence="7">
    <location>
        <begin position="342"/>
        <end position="359"/>
    </location>
</feature>
<dbReference type="EMBL" id="JBHSCZ010000001">
    <property type="protein sequence ID" value="MFC4262354.1"/>
    <property type="molecule type" value="Genomic_DNA"/>
</dbReference>
<dbReference type="RefSeq" id="WP_379707712.1">
    <property type="nucleotide sequence ID" value="NZ_JBHSCZ010000001.1"/>
</dbReference>
<evidence type="ECO:0000256" key="3">
    <source>
        <dbReference type="ARBA" id="ARBA00022692"/>
    </source>
</evidence>
<comment type="similarity">
    <text evidence="2">Belongs to the complex I subunit 4 family.</text>
</comment>
<comment type="caution">
    <text evidence="9">The sequence shown here is derived from an EMBL/GenBank/DDBJ whole genome shotgun (WGS) entry which is preliminary data.</text>
</comment>
<evidence type="ECO:0000256" key="4">
    <source>
        <dbReference type="ARBA" id="ARBA00022989"/>
    </source>
</evidence>
<evidence type="ECO:0000256" key="2">
    <source>
        <dbReference type="ARBA" id="ARBA00009025"/>
    </source>
</evidence>
<dbReference type="PRINTS" id="PR01437">
    <property type="entry name" value="NUOXDRDTASE4"/>
</dbReference>
<dbReference type="PANTHER" id="PTHR43507:SF1">
    <property type="entry name" value="NADH-UBIQUINONE OXIDOREDUCTASE CHAIN 4"/>
    <property type="match status" value="1"/>
</dbReference>
<proteinExistence type="inferred from homology"/>
<evidence type="ECO:0000256" key="7">
    <source>
        <dbReference type="SAM" id="Phobius"/>
    </source>
</evidence>
<feature type="transmembrane region" description="Helical" evidence="7">
    <location>
        <begin position="34"/>
        <end position="55"/>
    </location>
</feature>
<feature type="domain" description="NADH:quinone oxidoreductase/Mrp antiporter transmembrane" evidence="8">
    <location>
        <begin position="129"/>
        <end position="424"/>
    </location>
</feature>
<feature type="transmembrane region" description="Helical" evidence="7">
    <location>
        <begin position="380"/>
        <end position="402"/>
    </location>
</feature>
<keyword evidence="3 6" id="KW-0812">Transmembrane</keyword>
<feature type="transmembrane region" description="Helical" evidence="7">
    <location>
        <begin position="75"/>
        <end position="98"/>
    </location>
</feature>
<gene>
    <name evidence="9" type="ORF">ACFOWM_05670</name>
</gene>
<evidence type="ECO:0000259" key="8">
    <source>
        <dbReference type="Pfam" id="PF00361"/>
    </source>
</evidence>
<comment type="subcellular location">
    <subcellularLocation>
        <location evidence="1">Endomembrane system</location>
        <topology evidence="1">Multi-pass membrane protein</topology>
    </subcellularLocation>
    <subcellularLocation>
        <location evidence="6">Membrane</location>
        <topology evidence="6">Multi-pass membrane protein</topology>
    </subcellularLocation>
</comment>